<comment type="caution">
    <text evidence="1">The sequence shown here is derived from an EMBL/GenBank/DDBJ whole genome shotgun (WGS) entry which is preliminary data.</text>
</comment>
<dbReference type="RefSeq" id="WP_004630946.1">
    <property type="nucleotide sequence ID" value="NZ_APMQ01000006.1"/>
</dbReference>
<name>R0E7S6_RALPI</name>
<evidence type="ECO:0000313" key="2">
    <source>
        <dbReference type="Proteomes" id="UP000013280"/>
    </source>
</evidence>
<gene>
    <name evidence="1" type="ORF">OR214_02478</name>
</gene>
<dbReference type="EMBL" id="APMQ01000006">
    <property type="protein sequence ID" value="ENZ77477.1"/>
    <property type="molecule type" value="Genomic_DNA"/>
</dbReference>
<proteinExistence type="predicted"/>
<dbReference type="PATRIC" id="fig|1264675.3.peg.2409"/>
<dbReference type="Proteomes" id="UP000013280">
    <property type="component" value="Unassembled WGS sequence"/>
</dbReference>
<organism evidence="1 2">
    <name type="scientific">Ralstonia pickettii OR214</name>
    <dbReference type="NCBI Taxonomy" id="1264675"/>
    <lineage>
        <taxon>Bacteria</taxon>
        <taxon>Pseudomonadati</taxon>
        <taxon>Pseudomonadota</taxon>
        <taxon>Betaproteobacteria</taxon>
        <taxon>Burkholderiales</taxon>
        <taxon>Burkholderiaceae</taxon>
        <taxon>Ralstonia</taxon>
    </lineage>
</organism>
<dbReference type="AlphaFoldDB" id="R0E7S6"/>
<evidence type="ECO:0000313" key="1">
    <source>
        <dbReference type="EMBL" id="ENZ77477.1"/>
    </source>
</evidence>
<reference evidence="1 2" key="1">
    <citation type="journal article" date="2013" name="Genome Announc.">
        <title>Draft Genome Sequence for Ralstonia sp. Strain OR214, a Bacterium with Potential for Bioremediation.</title>
        <authorList>
            <person name="Utturkar S.M."/>
            <person name="Bollmann A."/>
            <person name="Brzoska R.M."/>
            <person name="Klingeman D.M."/>
            <person name="Epstein S.E."/>
            <person name="Palumbo A.V."/>
            <person name="Brown S.D."/>
        </authorList>
    </citation>
    <scope>NUCLEOTIDE SEQUENCE [LARGE SCALE GENOMIC DNA]</scope>
    <source>
        <strain evidence="1 2">OR214</strain>
    </source>
</reference>
<accession>R0E7S6</accession>
<sequence>MGITRSYPVRFTPKGLCDALDATDAFPGACVLLRNLVFDQGNPELVVPRPGVGAALTTFSGFTSPTFVSVFIVLGNIVYGMVSSGRTAGFDEPFAYNVASNSFVTISGVTAGNVPSSPATSGPWTPPTMAVIGTKIIVTHPGFSGSGSNFFGVIDISNPATPAWSSSNTATNGLPGVPTAVANFNNRAYFAIGNVAYFSDVLAATTRTNASQSVTLGDTTPIIGFSGLPTQTTSGGVVAALIAFKAFQIWQVTGDTATSNLAVNYLSLTTGTSAARSITQSPMGTYFAGSDAPYVINPLGAVQQIVNDGKSTSDVQTPFLNTTQPSRMAGAYSGSVYRVCVPTLLSGQNQTNDYWFDLRRRRWNGPHSFVYDCAGQYGAGFILSGAGAGAALFFSSPVATSSSTYLDAGASYMCQVRSSTFPKNNEMLQLQVVESNIELSSPSGSPITFNLTALNEKNSTLASTSLQKVGTFFQKSSALCGFRSSRGQRDKRKGA</sequence>
<protein>
    <submittedName>
        <fullName evidence="1">Uncharacterized protein</fullName>
    </submittedName>
</protein>